<comment type="caution">
    <text evidence="4">The sequence shown here is derived from an EMBL/GenBank/DDBJ whole genome shotgun (WGS) entry which is preliminary data.</text>
</comment>
<dbReference type="InterPro" id="IPR050149">
    <property type="entry name" value="Collagen_superfamily"/>
</dbReference>
<feature type="region of interest" description="Disordered" evidence="3">
    <location>
        <begin position="209"/>
        <end position="250"/>
    </location>
</feature>
<comment type="subcellular location">
    <subcellularLocation>
        <location evidence="1">Secreted</location>
        <location evidence="1">Extracellular space</location>
        <location evidence="1">Extracellular matrix</location>
    </subcellularLocation>
</comment>
<dbReference type="Gene3D" id="2.60.120.200">
    <property type="match status" value="1"/>
</dbReference>
<sequence>ERPLGEMSSPPAAGFVTLGRLAKARGPRSSSAVFQLQMLQIVCSDTWADEDRCCELPASRDGETCPAFVSACSCSSETPGPPGPQGPPGPPGVKGEKGDHGLPGLQGHPGHQGIPGRVGLQGPKGMRGLEGTAGLPGPPGPRGFQGMAGARGTSGERGPPGTVGPTGLPGPKGERGEKGEPQSLATLYQLVSQACESAIQTHVSKFDSFHKNTRPPMPILEQKLEPGTEPLGSPGTRSKALVPGEWGRGG</sequence>
<dbReference type="GO" id="GO:0005581">
    <property type="term" value="C:collagen trimer"/>
    <property type="evidence" value="ECO:0007669"/>
    <property type="project" value="UniProtKB-KW"/>
</dbReference>
<name>A0A2J8KN28_PANTR</name>
<gene>
    <name evidence="4" type="ORF">CK820_G0037276</name>
</gene>
<evidence type="ECO:0000256" key="1">
    <source>
        <dbReference type="ARBA" id="ARBA00004498"/>
    </source>
</evidence>
<dbReference type="EMBL" id="NBAG03000350">
    <property type="protein sequence ID" value="PNI36426.1"/>
    <property type="molecule type" value="Genomic_DNA"/>
</dbReference>
<dbReference type="InterPro" id="IPR008160">
    <property type="entry name" value="Collagen"/>
</dbReference>
<feature type="compositionally biased region" description="Low complexity" evidence="3">
    <location>
        <begin position="102"/>
        <end position="115"/>
    </location>
</feature>
<evidence type="ECO:0000256" key="3">
    <source>
        <dbReference type="SAM" id="MobiDB-lite"/>
    </source>
</evidence>
<feature type="compositionally biased region" description="Low complexity" evidence="3">
    <location>
        <begin position="156"/>
        <end position="171"/>
    </location>
</feature>
<dbReference type="PANTHER" id="PTHR24023">
    <property type="entry name" value="COLLAGEN ALPHA"/>
    <property type="match status" value="1"/>
</dbReference>
<evidence type="ECO:0000313" key="5">
    <source>
        <dbReference type="Proteomes" id="UP000236370"/>
    </source>
</evidence>
<proteinExistence type="predicted"/>
<protein>
    <submittedName>
        <fullName evidence="4">COL20A1 isoform 6</fullName>
    </submittedName>
</protein>
<keyword evidence="2" id="KW-0176">Collagen</keyword>
<evidence type="ECO:0000256" key="2">
    <source>
        <dbReference type="ARBA" id="ARBA00023119"/>
    </source>
</evidence>
<dbReference type="AlphaFoldDB" id="A0A2J8KN28"/>
<dbReference type="PANTHER" id="PTHR24023:SF1112">
    <property type="entry name" value="COL_CUTICLE_N DOMAIN-CONTAINING PROTEIN-RELATED"/>
    <property type="match status" value="1"/>
</dbReference>
<dbReference type="Proteomes" id="UP000236370">
    <property type="component" value="Unassembled WGS sequence"/>
</dbReference>
<feature type="region of interest" description="Disordered" evidence="3">
    <location>
        <begin position="73"/>
        <end position="180"/>
    </location>
</feature>
<accession>A0A2J8KN28</accession>
<feature type="non-terminal residue" evidence="4">
    <location>
        <position position="1"/>
    </location>
</feature>
<evidence type="ECO:0000313" key="4">
    <source>
        <dbReference type="EMBL" id="PNI36426.1"/>
    </source>
</evidence>
<feature type="compositionally biased region" description="Pro residues" evidence="3">
    <location>
        <begin position="79"/>
        <end position="91"/>
    </location>
</feature>
<organism evidence="4 5">
    <name type="scientific">Pan troglodytes</name>
    <name type="common">Chimpanzee</name>
    <dbReference type="NCBI Taxonomy" id="9598"/>
    <lineage>
        <taxon>Eukaryota</taxon>
        <taxon>Metazoa</taxon>
        <taxon>Chordata</taxon>
        <taxon>Craniata</taxon>
        <taxon>Vertebrata</taxon>
        <taxon>Euteleostomi</taxon>
        <taxon>Mammalia</taxon>
        <taxon>Eutheria</taxon>
        <taxon>Euarchontoglires</taxon>
        <taxon>Primates</taxon>
        <taxon>Haplorrhini</taxon>
        <taxon>Catarrhini</taxon>
        <taxon>Hominidae</taxon>
        <taxon>Pan</taxon>
    </lineage>
</organism>
<dbReference type="Pfam" id="PF01391">
    <property type="entry name" value="Collagen"/>
    <property type="match status" value="1"/>
</dbReference>
<reference evidence="4 5" key="1">
    <citation type="submission" date="2017-12" db="EMBL/GenBank/DDBJ databases">
        <title>High-resolution comparative analysis of great ape genomes.</title>
        <authorList>
            <person name="Pollen A."/>
            <person name="Hastie A."/>
            <person name="Hormozdiari F."/>
            <person name="Dougherty M."/>
            <person name="Liu R."/>
            <person name="Chaisson M."/>
            <person name="Hoppe E."/>
            <person name="Hill C."/>
            <person name="Pang A."/>
            <person name="Hillier L."/>
            <person name="Baker C."/>
            <person name="Armstrong J."/>
            <person name="Shendure J."/>
            <person name="Paten B."/>
            <person name="Wilson R."/>
            <person name="Chao H."/>
            <person name="Schneider V."/>
            <person name="Ventura M."/>
            <person name="Kronenberg Z."/>
            <person name="Murali S."/>
            <person name="Gordon D."/>
            <person name="Cantsilieris S."/>
            <person name="Munson K."/>
            <person name="Nelson B."/>
            <person name="Raja A."/>
            <person name="Underwood J."/>
            <person name="Diekhans M."/>
            <person name="Fiddes I."/>
            <person name="Haussler D."/>
            <person name="Eichler E."/>
        </authorList>
    </citation>
    <scope>NUCLEOTIDE SEQUENCE [LARGE SCALE GENOMIC DNA]</scope>
    <source>
        <strain evidence="4">Yerkes chimp pedigree #C0471</strain>
    </source>
</reference>
<feature type="non-terminal residue" evidence="4">
    <location>
        <position position="250"/>
    </location>
</feature>